<keyword evidence="3" id="KW-0732">Signal</keyword>
<evidence type="ECO:0000256" key="3">
    <source>
        <dbReference type="SAM" id="SignalP"/>
    </source>
</evidence>
<protein>
    <recommendedName>
        <fullName evidence="6">Mid2 domain-containing protein</fullName>
    </recommendedName>
</protein>
<feature type="region of interest" description="Disordered" evidence="1">
    <location>
        <begin position="166"/>
        <end position="232"/>
    </location>
</feature>
<feature type="signal peptide" evidence="3">
    <location>
        <begin position="1"/>
        <end position="29"/>
    </location>
</feature>
<comment type="caution">
    <text evidence="4">The sequence shown here is derived from an EMBL/GenBank/DDBJ whole genome shotgun (WGS) entry which is preliminary data.</text>
</comment>
<evidence type="ECO:0008006" key="6">
    <source>
        <dbReference type="Google" id="ProtNLM"/>
    </source>
</evidence>
<evidence type="ECO:0000313" key="5">
    <source>
        <dbReference type="Proteomes" id="UP001583172"/>
    </source>
</evidence>
<sequence length="331" mass="35355">MPPLAILRFLCQSWVVSLSLLAFDSRALGRAEEEGVINCYYFDGRISPNNTRCPDSNTCCPPNRECLSNRLCRDPADGENNWIRGPCAVKGWDGACAQICLYDEPGGRFPRVTECADGSLCCSNEPWCCQDKKGVFLDQNGNIIATRATAPTTTYVVVGTGLSRSPLPPAPEASASSTLNSADTAQTTPVTNNDDERPTATDSSAALDSSLPPSSPTSSVTSPESSESDSTLGLRLGLGLGIPLAVLVTACIAYFGMRLLGWRRSTDAAPHERGDADVASSSYYMYGSPPPKEPVPLMRYPVELMGHEAGELDGQPRGELCLRLCGLQLAH</sequence>
<feature type="compositionally biased region" description="Polar residues" evidence="1">
    <location>
        <begin position="180"/>
        <end position="192"/>
    </location>
</feature>
<gene>
    <name evidence="4" type="ORF">VTJ49DRAFT_1108</name>
</gene>
<feature type="transmembrane region" description="Helical" evidence="2">
    <location>
        <begin position="232"/>
        <end position="255"/>
    </location>
</feature>
<feature type="chain" id="PRO_5045477672" description="Mid2 domain-containing protein" evidence="3">
    <location>
        <begin position="30"/>
        <end position="331"/>
    </location>
</feature>
<dbReference type="Proteomes" id="UP001583172">
    <property type="component" value="Unassembled WGS sequence"/>
</dbReference>
<organism evidence="4 5">
    <name type="scientific">Humicola insolens</name>
    <name type="common">Soft-rot fungus</name>
    <dbReference type="NCBI Taxonomy" id="85995"/>
    <lineage>
        <taxon>Eukaryota</taxon>
        <taxon>Fungi</taxon>
        <taxon>Dikarya</taxon>
        <taxon>Ascomycota</taxon>
        <taxon>Pezizomycotina</taxon>
        <taxon>Sordariomycetes</taxon>
        <taxon>Sordariomycetidae</taxon>
        <taxon>Sordariales</taxon>
        <taxon>Chaetomiaceae</taxon>
        <taxon>Mycothermus</taxon>
    </lineage>
</organism>
<reference evidence="4 5" key="1">
    <citation type="journal article" date="2024" name="Commun. Biol.">
        <title>Comparative genomic analysis of thermophilic fungi reveals convergent evolutionary adaptations and gene losses.</title>
        <authorList>
            <person name="Steindorff A.S."/>
            <person name="Aguilar-Pontes M.V."/>
            <person name="Robinson A.J."/>
            <person name="Andreopoulos B."/>
            <person name="LaButti K."/>
            <person name="Kuo A."/>
            <person name="Mondo S."/>
            <person name="Riley R."/>
            <person name="Otillar R."/>
            <person name="Haridas S."/>
            <person name="Lipzen A."/>
            <person name="Grimwood J."/>
            <person name="Schmutz J."/>
            <person name="Clum A."/>
            <person name="Reid I.D."/>
            <person name="Moisan M.C."/>
            <person name="Butler G."/>
            <person name="Nguyen T.T.M."/>
            <person name="Dewar K."/>
            <person name="Conant G."/>
            <person name="Drula E."/>
            <person name="Henrissat B."/>
            <person name="Hansel C."/>
            <person name="Singer S."/>
            <person name="Hutchinson M.I."/>
            <person name="de Vries R.P."/>
            <person name="Natvig D.O."/>
            <person name="Powell A.J."/>
            <person name="Tsang A."/>
            <person name="Grigoriev I.V."/>
        </authorList>
    </citation>
    <scope>NUCLEOTIDE SEQUENCE [LARGE SCALE GENOMIC DNA]</scope>
    <source>
        <strain evidence="4 5">CBS 620.91</strain>
    </source>
</reference>
<feature type="compositionally biased region" description="Low complexity" evidence="1">
    <location>
        <begin position="200"/>
        <end position="232"/>
    </location>
</feature>
<keyword evidence="5" id="KW-1185">Reference proteome</keyword>
<keyword evidence="2" id="KW-0472">Membrane</keyword>
<evidence type="ECO:0000256" key="1">
    <source>
        <dbReference type="SAM" id="MobiDB-lite"/>
    </source>
</evidence>
<name>A0ABR3VNX8_HUMIN</name>
<accession>A0ABR3VNX8</accession>
<dbReference type="EMBL" id="JAZGSY010000014">
    <property type="protein sequence ID" value="KAL1843515.1"/>
    <property type="molecule type" value="Genomic_DNA"/>
</dbReference>
<keyword evidence="2" id="KW-0812">Transmembrane</keyword>
<evidence type="ECO:0000256" key="2">
    <source>
        <dbReference type="SAM" id="Phobius"/>
    </source>
</evidence>
<proteinExistence type="predicted"/>
<keyword evidence="2" id="KW-1133">Transmembrane helix</keyword>
<evidence type="ECO:0000313" key="4">
    <source>
        <dbReference type="EMBL" id="KAL1843515.1"/>
    </source>
</evidence>